<keyword evidence="1" id="KW-0472">Membrane</keyword>
<keyword evidence="3" id="KW-1185">Reference proteome</keyword>
<keyword evidence="1" id="KW-1133">Transmembrane helix</keyword>
<evidence type="ECO:0008006" key="4">
    <source>
        <dbReference type="Google" id="ProtNLM"/>
    </source>
</evidence>
<name>A0AAW1L0V8_SAPOF</name>
<evidence type="ECO:0000313" key="2">
    <source>
        <dbReference type="EMBL" id="KAK9725404.1"/>
    </source>
</evidence>
<keyword evidence="1" id="KW-0812">Transmembrane</keyword>
<feature type="transmembrane region" description="Helical" evidence="1">
    <location>
        <begin position="6"/>
        <end position="36"/>
    </location>
</feature>
<evidence type="ECO:0000313" key="3">
    <source>
        <dbReference type="Proteomes" id="UP001443914"/>
    </source>
</evidence>
<accession>A0AAW1L0V8</accession>
<dbReference type="Proteomes" id="UP001443914">
    <property type="component" value="Unassembled WGS sequence"/>
</dbReference>
<reference evidence="2" key="1">
    <citation type="submission" date="2024-03" db="EMBL/GenBank/DDBJ databases">
        <title>WGS assembly of Saponaria officinalis var. Norfolk2.</title>
        <authorList>
            <person name="Jenkins J."/>
            <person name="Shu S."/>
            <person name="Grimwood J."/>
            <person name="Barry K."/>
            <person name="Goodstein D."/>
            <person name="Schmutz J."/>
            <person name="Leebens-Mack J."/>
            <person name="Osbourn A."/>
        </authorList>
    </citation>
    <scope>NUCLEOTIDE SEQUENCE [LARGE SCALE GENOMIC DNA]</scope>
    <source>
        <strain evidence="2">JIC</strain>
    </source>
</reference>
<comment type="caution">
    <text evidence="2">The sequence shown here is derived from an EMBL/GenBank/DDBJ whole genome shotgun (WGS) entry which is preliminary data.</text>
</comment>
<protein>
    <recommendedName>
        <fullName evidence="4">PB1 domain-containing protein</fullName>
    </recommendedName>
</protein>
<proteinExistence type="predicted"/>
<dbReference type="AlphaFoldDB" id="A0AAW1L0V8"/>
<dbReference type="EMBL" id="JBDFQZ010000005">
    <property type="protein sequence ID" value="KAK9725404.1"/>
    <property type="molecule type" value="Genomic_DNA"/>
</dbReference>
<evidence type="ECO:0000256" key="1">
    <source>
        <dbReference type="SAM" id="Phobius"/>
    </source>
</evidence>
<gene>
    <name evidence="2" type="ORF">RND81_05G141200</name>
</gene>
<organism evidence="2 3">
    <name type="scientific">Saponaria officinalis</name>
    <name type="common">Common soapwort</name>
    <name type="synonym">Lychnis saponaria</name>
    <dbReference type="NCBI Taxonomy" id="3572"/>
    <lineage>
        <taxon>Eukaryota</taxon>
        <taxon>Viridiplantae</taxon>
        <taxon>Streptophyta</taxon>
        <taxon>Embryophyta</taxon>
        <taxon>Tracheophyta</taxon>
        <taxon>Spermatophyta</taxon>
        <taxon>Magnoliopsida</taxon>
        <taxon>eudicotyledons</taxon>
        <taxon>Gunneridae</taxon>
        <taxon>Pentapetalae</taxon>
        <taxon>Caryophyllales</taxon>
        <taxon>Caryophyllaceae</taxon>
        <taxon>Caryophylleae</taxon>
        <taxon>Saponaria</taxon>
    </lineage>
</organism>
<sequence length="226" mass="26523">MQCFCSFLLLIFFGFCFLFWNFVCILFDIVMCCVVCRMDSFNLKMHFRGRFVEIRVDYIDRCLLIDVINDMYDEVEKHRMPLPKHPSLSYFYKMKSYDLNDDKDLLEMFKRCADRNDIDIWIGCDTSPRNVLVMARKLRASKSSEIVNDVNSDVLPGFNSFENVEVQPLNPLMTTCSNSDFVVGSGRHKLQVRRTPKPTHVSPLSPLYSSRCNNWKARYWVQALTT</sequence>